<reference evidence="7 8" key="1">
    <citation type="submission" date="2017-09" db="EMBL/GenBank/DDBJ databases">
        <title>WGS assembly of Aquilegia coerulea Goldsmith.</title>
        <authorList>
            <person name="Hodges S."/>
            <person name="Kramer E."/>
            <person name="Nordborg M."/>
            <person name="Tomkins J."/>
            <person name="Borevitz J."/>
            <person name="Derieg N."/>
            <person name="Yan J."/>
            <person name="Mihaltcheva S."/>
            <person name="Hayes R.D."/>
            <person name="Rokhsar D."/>
        </authorList>
    </citation>
    <scope>NUCLEOTIDE SEQUENCE [LARGE SCALE GENOMIC DNA]</scope>
    <source>
        <strain evidence="8">cv. Goldsmith</strain>
    </source>
</reference>
<dbReference type="SUPFAM" id="SSF57850">
    <property type="entry name" value="RING/U-box"/>
    <property type="match status" value="1"/>
</dbReference>
<dbReference type="SMART" id="SM00184">
    <property type="entry name" value="RING"/>
    <property type="match status" value="1"/>
</dbReference>
<dbReference type="InterPro" id="IPR001841">
    <property type="entry name" value="Znf_RING"/>
</dbReference>
<organism evidence="7 8">
    <name type="scientific">Aquilegia coerulea</name>
    <name type="common">Rocky mountain columbine</name>
    <dbReference type="NCBI Taxonomy" id="218851"/>
    <lineage>
        <taxon>Eukaryota</taxon>
        <taxon>Viridiplantae</taxon>
        <taxon>Streptophyta</taxon>
        <taxon>Embryophyta</taxon>
        <taxon>Tracheophyta</taxon>
        <taxon>Spermatophyta</taxon>
        <taxon>Magnoliopsida</taxon>
        <taxon>Ranunculales</taxon>
        <taxon>Ranunculaceae</taxon>
        <taxon>Thalictroideae</taxon>
        <taxon>Aquilegia</taxon>
    </lineage>
</organism>
<dbReference type="AlphaFoldDB" id="A0A2G5END4"/>
<dbReference type="PANTHER" id="PTHR45798">
    <property type="entry name" value="RING-H2 FINGER PROTEIN ATL61-RELATED-RELATED"/>
    <property type="match status" value="1"/>
</dbReference>
<evidence type="ECO:0000313" key="8">
    <source>
        <dbReference type="Proteomes" id="UP000230069"/>
    </source>
</evidence>
<evidence type="ECO:0000256" key="2">
    <source>
        <dbReference type="ARBA" id="ARBA00022771"/>
    </source>
</evidence>
<dbReference type="PANTHER" id="PTHR45798:SF97">
    <property type="entry name" value="ALCOHOL-SENSITIVE RING FINGER PROTEIN 1"/>
    <property type="match status" value="1"/>
</dbReference>
<evidence type="ECO:0000259" key="6">
    <source>
        <dbReference type="PROSITE" id="PS50089"/>
    </source>
</evidence>
<keyword evidence="2 4" id="KW-0863">Zinc-finger</keyword>
<dbReference type="Gene3D" id="3.30.40.10">
    <property type="entry name" value="Zinc/RING finger domain, C3HC4 (zinc finger)"/>
    <property type="match status" value="1"/>
</dbReference>
<keyword evidence="5" id="KW-0812">Transmembrane</keyword>
<accession>A0A2G5END4</accession>
<gene>
    <name evidence="7" type="ORF">AQUCO_00600195v1</name>
</gene>
<keyword evidence="5" id="KW-0472">Membrane</keyword>
<keyword evidence="8" id="KW-1185">Reference proteome</keyword>
<dbReference type="OrthoDB" id="9984778at2759"/>
<evidence type="ECO:0000256" key="4">
    <source>
        <dbReference type="PROSITE-ProRule" id="PRU00175"/>
    </source>
</evidence>
<feature type="transmembrane region" description="Helical" evidence="5">
    <location>
        <begin position="36"/>
        <end position="57"/>
    </location>
</feature>
<evidence type="ECO:0000256" key="1">
    <source>
        <dbReference type="ARBA" id="ARBA00022723"/>
    </source>
</evidence>
<dbReference type="InParanoid" id="A0A2G5END4"/>
<keyword evidence="1" id="KW-0479">Metal-binding</keyword>
<keyword evidence="5" id="KW-1133">Transmembrane helix</keyword>
<dbReference type="Proteomes" id="UP000230069">
    <property type="component" value="Unassembled WGS sequence"/>
</dbReference>
<sequence>MVATHPDYPYQRYLSGETLDNDLKTLESMIDLFTKIGIALASSFCLAVVFFILSFLWECVLQPNRRLPNLNRIYIPNIAIHNNQGTLHSEELQEIPMFNFDTSLNPTSRRTQFQTNDCSICLGEFLNGEEIRMLASCAHLFHRECIDQWLLSRSTTCPICRENVII</sequence>
<feature type="domain" description="RING-type" evidence="6">
    <location>
        <begin position="118"/>
        <end position="161"/>
    </location>
</feature>
<protein>
    <recommendedName>
        <fullName evidence="6">RING-type domain-containing protein</fullName>
    </recommendedName>
</protein>
<dbReference type="GO" id="GO:0008270">
    <property type="term" value="F:zinc ion binding"/>
    <property type="evidence" value="ECO:0007669"/>
    <property type="project" value="UniProtKB-KW"/>
</dbReference>
<proteinExistence type="predicted"/>
<name>A0A2G5END4_AQUCA</name>
<evidence type="ECO:0000313" key="7">
    <source>
        <dbReference type="EMBL" id="PIA57286.1"/>
    </source>
</evidence>
<dbReference type="InterPro" id="IPR052788">
    <property type="entry name" value="RING-type_E3_ligase_ATL"/>
</dbReference>
<dbReference type="Pfam" id="PF13639">
    <property type="entry name" value="zf-RING_2"/>
    <property type="match status" value="1"/>
</dbReference>
<evidence type="ECO:0000256" key="3">
    <source>
        <dbReference type="ARBA" id="ARBA00022833"/>
    </source>
</evidence>
<dbReference type="PROSITE" id="PS50089">
    <property type="entry name" value="ZF_RING_2"/>
    <property type="match status" value="1"/>
</dbReference>
<dbReference type="STRING" id="218851.A0A2G5END4"/>
<dbReference type="InterPro" id="IPR013083">
    <property type="entry name" value="Znf_RING/FYVE/PHD"/>
</dbReference>
<dbReference type="EMBL" id="KZ305023">
    <property type="protein sequence ID" value="PIA57286.1"/>
    <property type="molecule type" value="Genomic_DNA"/>
</dbReference>
<keyword evidence="3" id="KW-0862">Zinc</keyword>
<evidence type="ECO:0000256" key="5">
    <source>
        <dbReference type="SAM" id="Phobius"/>
    </source>
</evidence>
<dbReference type="CDD" id="cd16461">
    <property type="entry name" value="RING-H2_EL5-like"/>
    <property type="match status" value="1"/>
</dbReference>